<proteinExistence type="predicted"/>
<dbReference type="AlphaFoldDB" id="A0A3P8E5H0"/>
<evidence type="ECO:0000313" key="1">
    <source>
        <dbReference type="EMBL" id="VDP59327.1"/>
    </source>
</evidence>
<dbReference type="EMBL" id="UZAL01031839">
    <property type="protein sequence ID" value="VDP59327.1"/>
    <property type="molecule type" value="Genomic_DNA"/>
</dbReference>
<organism evidence="1 2">
    <name type="scientific">Schistosoma mattheei</name>
    <dbReference type="NCBI Taxonomy" id="31246"/>
    <lineage>
        <taxon>Eukaryota</taxon>
        <taxon>Metazoa</taxon>
        <taxon>Spiralia</taxon>
        <taxon>Lophotrochozoa</taxon>
        <taxon>Platyhelminthes</taxon>
        <taxon>Trematoda</taxon>
        <taxon>Digenea</taxon>
        <taxon>Strigeidida</taxon>
        <taxon>Schistosomatoidea</taxon>
        <taxon>Schistosomatidae</taxon>
        <taxon>Schistosoma</taxon>
    </lineage>
</organism>
<gene>
    <name evidence="1" type="ORF">SMTD_LOCUS11822</name>
</gene>
<name>A0A3P8E5H0_9TREM</name>
<dbReference type="Proteomes" id="UP000269396">
    <property type="component" value="Unassembled WGS sequence"/>
</dbReference>
<accession>A0A3P8E5H0</accession>
<reference evidence="1 2" key="1">
    <citation type="submission" date="2018-11" db="EMBL/GenBank/DDBJ databases">
        <authorList>
            <consortium name="Pathogen Informatics"/>
        </authorList>
    </citation>
    <scope>NUCLEOTIDE SEQUENCE [LARGE SCALE GENOMIC DNA]</scope>
    <source>
        <strain>Denwood</strain>
        <strain evidence="2">Zambia</strain>
    </source>
</reference>
<keyword evidence="2" id="KW-1185">Reference proteome</keyword>
<protein>
    <submittedName>
        <fullName evidence="1">Uncharacterized protein</fullName>
    </submittedName>
</protein>
<evidence type="ECO:0000313" key="2">
    <source>
        <dbReference type="Proteomes" id="UP000269396"/>
    </source>
</evidence>
<sequence length="83" mass="9956">MLVICVFIFSSVQFYQTFFSCNFCPLFCFDLSFVVLWRYFIDYIELCQNFSLLSIHPTFRDIIEWALNLLLTSSKKKLYTPII</sequence>